<sequence length="144" mass="16233">MKTFLLCGAAAIVLGSAALMPTQAMAQAGLSIVINTAPPPPRYEVMPAPRRGYEWAPGYWNWNGHRHVWMAGHWERLHPGQHYARPEWQQTHGGWRFNRGGWQADPRPGPPPGMGRGNHGPRGDRDHDGVPNRYDDHPNNPNRR</sequence>
<accession>W0V633</accession>
<dbReference type="AlphaFoldDB" id="W0V633"/>
<dbReference type="HOGENOM" id="CLU_139747_0_0_4"/>
<evidence type="ECO:0008006" key="5">
    <source>
        <dbReference type="Google" id="ProtNLM"/>
    </source>
</evidence>
<dbReference type="PATRIC" id="fig|1349767.4.peg.3854"/>
<dbReference type="Pfam" id="PF12779">
    <property type="entry name" value="WXXGXW"/>
    <property type="match status" value="1"/>
</dbReference>
<dbReference type="STRING" id="1349767.GJA_2092"/>
<feature type="region of interest" description="Disordered" evidence="1">
    <location>
        <begin position="94"/>
        <end position="144"/>
    </location>
</feature>
<name>W0V633_9BURK</name>
<proteinExistence type="predicted"/>
<feature type="compositionally biased region" description="Basic and acidic residues" evidence="1">
    <location>
        <begin position="121"/>
        <end position="138"/>
    </location>
</feature>
<evidence type="ECO:0000256" key="1">
    <source>
        <dbReference type="SAM" id="MobiDB-lite"/>
    </source>
</evidence>
<evidence type="ECO:0000313" key="4">
    <source>
        <dbReference type="Proteomes" id="UP000027604"/>
    </source>
</evidence>
<protein>
    <recommendedName>
        <fullName evidence="5">YXWGXW repeat-containing protein</fullName>
    </recommendedName>
</protein>
<dbReference type="KEGG" id="jag:GJA_2092"/>
<dbReference type="EMBL" id="HG322949">
    <property type="protein sequence ID" value="CDG82727.1"/>
    <property type="molecule type" value="Genomic_DNA"/>
</dbReference>
<dbReference type="RefSeq" id="WP_038491530.1">
    <property type="nucleotide sequence ID" value="NZ_BCTH01000028.1"/>
</dbReference>
<evidence type="ECO:0000256" key="2">
    <source>
        <dbReference type="SAM" id="SignalP"/>
    </source>
</evidence>
<dbReference type="eggNOG" id="ENOG5032XPX">
    <property type="taxonomic scope" value="Bacteria"/>
</dbReference>
<organism evidence="3 4">
    <name type="scientific">Janthinobacterium agaricidamnosum NBRC 102515 = DSM 9628</name>
    <dbReference type="NCBI Taxonomy" id="1349767"/>
    <lineage>
        <taxon>Bacteria</taxon>
        <taxon>Pseudomonadati</taxon>
        <taxon>Pseudomonadota</taxon>
        <taxon>Betaproteobacteria</taxon>
        <taxon>Burkholderiales</taxon>
        <taxon>Oxalobacteraceae</taxon>
        <taxon>Janthinobacterium</taxon>
    </lineage>
</organism>
<reference evidence="3 4" key="1">
    <citation type="journal article" date="2015" name="Genome Announc.">
        <title>Genome Sequence of Mushroom Soft-Rot Pathogen Janthinobacterium agaricidamnosum.</title>
        <authorList>
            <person name="Graupner K."/>
            <person name="Lackner G."/>
            <person name="Hertweck C."/>
        </authorList>
    </citation>
    <scope>NUCLEOTIDE SEQUENCE [LARGE SCALE GENOMIC DNA]</scope>
    <source>
        <strain evidence="4">NBRC 102515 / DSM 9628</strain>
    </source>
</reference>
<dbReference type="Proteomes" id="UP000027604">
    <property type="component" value="Chromosome I"/>
</dbReference>
<dbReference type="OrthoDB" id="121499at2"/>
<evidence type="ECO:0000313" key="3">
    <source>
        <dbReference type="EMBL" id="CDG82727.1"/>
    </source>
</evidence>
<keyword evidence="2" id="KW-0732">Signal</keyword>
<feature type="chain" id="PRO_5004797385" description="YXWGXW repeat-containing protein" evidence="2">
    <location>
        <begin position="27"/>
        <end position="144"/>
    </location>
</feature>
<dbReference type="InterPro" id="IPR024447">
    <property type="entry name" value="YXWGXW_rpt"/>
</dbReference>
<keyword evidence="4" id="KW-1185">Reference proteome</keyword>
<feature type="signal peptide" evidence="2">
    <location>
        <begin position="1"/>
        <end position="26"/>
    </location>
</feature>
<gene>
    <name evidence="3" type="ORF">GJA_2092</name>
</gene>